<evidence type="ECO:0000256" key="4">
    <source>
        <dbReference type="SAM" id="MobiDB-lite"/>
    </source>
</evidence>
<dbReference type="InterPro" id="IPR035441">
    <property type="entry name" value="TFIIS/LEDGF_dom_sf"/>
</dbReference>
<comment type="function">
    <text evidence="1">Transcription factor involved in RNA polymerase II transcription regulation. May function in both SPT15/TBP post-recruitment and recruitment steps of transcription.</text>
</comment>
<dbReference type="Pfam" id="PF08711">
    <property type="entry name" value="Med26"/>
    <property type="match status" value="1"/>
</dbReference>
<dbReference type="Proteomes" id="UP000789572">
    <property type="component" value="Unassembled WGS sequence"/>
</dbReference>
<dbReference type="PANTHER" id="PTHR46010">
    <property type="entry name" value="PROTEIN IWS1 HOMOLOG"/>
    <property type="match status" value="1"/>
</dbReference>
<evidence type="ECO:0000256" key="2">
    <source>
        <dbReference type="ARBA" id="ARBA00037992"/>
    </source>
</evidence>
<reference evidence="6" key="1">
    <citation type="submission" date="2021-06" db="EMBL/GenBank/DDBJ databases">
        <authorList>
            <person name="Kallberg Y."/>
            <person name="Tangrot J."/>
            <person name="Rosling A."/>
        </authorList>
    </citation>
    <scope>NUCLEOTIDE SEQUENCE</scope>
    <source>
        <strain evidence="6">IA702</strain>
    </source>
</reference>
<keyword evidence="7" id="KW-1185">Reference proteome</keyword>
<name>A0A9N9BD97_9GLOM</name>
<feature type="compositionally biased region" description="Basic residues" evidence="4">
    <location>
        <begin position="59"/>
        <end position="68"/>
    </location>
</feature>
<feature type="domain" description="TFIIS N-terminal" evidence="5">
    <location>
        <begin position="211"/>
        <end position="288"/>
    </location>
</feature>
<feature type="region of interest" description="Disordered" evidence="4">
    <location>
        <begin position="1"/>
        <end position="97"/>
    </location>
</feature>
<feature type="compositionally biased region" description="Basic and acidic residues" evidence="4">
    <location>
        <begin position="69"/>
        <end position="87"/>
    </location>
</feature>
<accession>A0A9N9BD97</accession>
<gene>
    <name evidence="6" type="ORF">POCULU_LOCUS5547</name>
</gene>
<evidence type="ECO:0000256" key="3">
    <source>
        <dbReference type="PROSITE-ProRule" id="PRU00649"/>
    </source>
</evidence>
<comment type="caution">
    <text evidence="6">The sequence shown here is derived from an EMBL/GenBank/DDBJ whole genome shotgun (WGS) entry which is preliminary data.</text>
</comment>
<evidence type="ECO:0000313" key="6">
    <source>
        <dbReference type="EMBL" id="CAG8561806.1"/>
    </source>
</evidence>
<evidence type="ECO:0000313" key="7">
    <source>
        <dbReference type="Proteomes" id="UP000789572"/>
    </source>
</evidence>
<comment type="subcellular location">
    <subcellularLocation>
        <location evidence="3">Nucleus</location>
    </subcellularLocation>
</comment>
<evidence type="ECO:0000259" key="5">
    <source>
        <dbReference type="PROSITE" id="PS51319"/>
    </source>
</evidence>
<dbReference type="InterPro" id="IPR017923">
    <property type="entry name" value="TFIIS_N"/>
</dbReference>
<dbReference type="PANTHER" id="PTHR46010:SF1">
    <property type="entry name" value="PROTEIN IWS1 HOMOLOG"/>
    <property type="match status" value="1"/>
</dbReference>
<sequence length="352" mass="40487">MMELEQSELHKQVFGASDDDDLSDLGEVHFSDEDIENIISQPPKITLKPATPPNEPPKKLRLKWSKAKRLSEEDKDKDYVDKSERRPVKSRRRRRKNGEVVEDNDVLTDVQNDQKLSSYDEIRRRVDKDFDDALRAASGRRRKRKDVDLETNRDEEAHQLYTLMISAADLDISLNNQRKPAVKKLEFMEHVTWTLKKANMLDTLLEHNILESIRAWLEPLPDASLPNIAVQRSLFEVLEKVPMTIDLLRQSGIGKIVHFYEEHPRNDVDITKRAAKLVAKWSAPIFGKSLNYRDKKIVYYQPKDGEMSSTNGVCGSVSFASAQGVPTRKKGPDPYKNLRSRMAQIKKGINVK</sequence>
<evidence type="ECO:0000256" key="1">
    <source>
        <dbReference type="ARBA" id="ARBA00037349"/>
    </source>
</evidence>
<keyword evidence="3" id="KW-0539">Nucleus</keyword>
<dbReference type="GO" id="GO:0016973">
    <property type="term" value="P:poly(A)+ mRNA export from nucleus"/>
    <property type="evidence" value="ECO:0007669"/>
    <property type="project" value="TreeGrafter"/>
</dbReference>
<dbReference type="EMBL" id="CAJVPJ010000868">
    <property type="protein sequence ID" value="CAG8561806.1"/>
    <property type="molecule type" value="Genomic_DNA"/>
</dbReference>
<comment type="similarity">
    <text evidence="2">Belongs to the IWS1 family.</text>
</comment>
<organism evidence="6 7">
    <name type="scientific">Paraglomus occultum</name>
    <dbReference type="NCBI Taxonomy" id="144539"/>
    <lineage>
        <taxon>Eukaryota</taxon>
        <taxon>Fungi</taxon>
        <taxon>Fungi incertae sedis</taxon>
        <taxon>Mucoromycota</taxon>
        <taxon>Glomeromycotina</taxon>
        <taxon>Glomeromycetes</taxon>
        <taxon>Paraglomerales</taxon>
        <taxon>Paraglomeraceae</taxon>
        <taxon>Paraglomus</taxon>
    </lineage>
</organism>
<dbReference type="InterPro" id="IPR051037">
    <property type="entry name" value="RNAPII_TF_IWS1"/>
</dbReference>
<dbReference type="GO" id="GO:0005634">
    <property type="term" value="C:nucleus"/>
    <property type="evidence" value="ECO:0007669"/>
    <property type="project" value="UniProtKB-SubCell"/>
</dbReference>
<dbReference type="PROSITE" id="PS51319">
    <property type="entry name" value="TFIIS_N"/>
    <property type="match status" value="1"/>
</dbReference>
<protein>
    <submittedName>
        <fullName evidence="6">5179_t:CDS:1</fullName>
    </submittedName>
</protein>
<dbReference type="AlphaFoldDB" id="A0A9N9BD97"/>
<dbReference type="OrthoDB" id="21124at2759"/>
<dbReference type="Gene3D" id="1.20.930.10">
    <property type="entry name" value="Conserved domain common to transcription factors TFIIS, elongin A, CRSP70"/>
    <property type="match status" value="1"/>
</dbReference>
<proteinExistence type="inferred from homology"/>
<dbReference type="SUPFAM" id="SSF47676">
    <property type="entry name" value="Conserved domain common to transcription factors TFIIS, elongin A, CRSP70"/>
    <property type="match status" value="1"/>
</dbReference>